<sequence>MNRLLELQRVCATANKDAKSTEKSLLPFRKQLQFLYGYVLGFLMALTTLLCYDRFLLQTAQLRQHSTATENWQTGYQTALQQLKSDANTLQQQLAAEVRVLCMVLTTPAQHETRAAHVKATWGKRCTRLIFLSSAADVELGAVPVVDSATDKYELLWHKVQQGFRYVYARYYADYDWFLKADDDTYVIMENLRYSLYAYDPETPVFFGYELLQLNVTYMSGGAGYVLSKEAFSRVVTTGFNNETLCPPTKYALPEDYCMSICLQNVGALPVDGRFIRSSENKQTFFPLQLTDFMDSNETLSSGDWIDRLTPYTVDWGLNCCSNYSISFHYTDPAIMYLYEFFIYHLRAVGLPQPRDPLPDKIDYAELLSRFSNERNTTDPWMPIKWVQVP</sequence>
<evidence type="ECO:0000256" key="8">
    <source>
        <dbReference type="ARBA" id="ARBA00022741"/>
    </source>
</evidence>
<dbReference type="AlphaFoldDB" id="A0A6I9UWW4"/>
<evidence type="ECO:0000313" key="14">
    <source>
        <dbReference type="Proteomes" id="UP001652620"/>
    </source>
</evidence>
<dbReference type="Pfam" id="PF02434">
    <property type="entry name" value="Fringe"/>
    <property type="match status" value="1"/>
</dbReference>
<dbReference type="PANTHER" id="PTHR23033">
    <property type="entry name" value="BETA1,3-GALACTOSYLTRANSFERASE"/>
    <property type="match status" value="1"/>
</dbReference>
<dbReference type="InParanoid" id="A0A6I9UWW4"/>
<evidence type="ECO:0000256" key="2">
    <source>
        <dbReference type="ARBA" id="ARBA00004922"/>
    </source>
</evidence>
<comment type="similarity">
    <text evidence="3">Belongs to the glycosyltransferase 31 family. Beta3-Gal-T subfamily.</text>
</comment>
<evidence type="ECO:0000256" key="3">
    <source>
        <dbReference type="ARBA" id="ARBA00006462"/>
    </source>
</evidence>
<dbReference type="UniPathway" id="UPA00378"/>
<dbReference type="InterPro" id="IPR026050">
    <property type="entry name" value="C1GALT1/C1GALT1_chp1"/>
</dbReference>
<evidence type="ECO:0000256" key="6">
    <source>
        <dbReference type="ARBA" id="ARBA00022679"/>
    </source>
</evidence>
<feature type="domain" description="Fringe-like glycosyltransferase" evidence="13">
    <location>
        <begin position="100"/>
        <end position="266"/>
    </location>
</feature>
<name>A0A6I9UWW4_BACDO</name>
<keyword evidence="6" id="KW-0808">Transferase</keyword>
<dbReference type="GO" id="GO:0016020">
    <property type="term" value="C:membrane"/>
    <property type="evidence" value="ECO:0007669"/>
    <property type="project" value="UniProtKB-SubCell"/>
</dbReference>
<comment type="pathway">
    <text evidence="2">Protein modification; protein glycosylation.</text>
</comment>
<keyword evidence="10 12" id="KW-1133">Transmembrane helix</keyword>
<dbReference type="InterPro" id="IPR003378">
    <property type="entry name" value="Fringe-like_glycosylTrfase"/>
</dbReference>
<protein>
    <recommendedName>
        <fullName evidence="4">N-acetylgalactosaminide beta-1,3-galactosyltransferase</fullName>
        <ecNumber evidence="4">2.4.1.122</ecNumber>
    </recommendedName>
</protein>
<keyword evidence="7 12" id="KW-0812">Transmembrane</keyword>
<evidence type="ECO:0000256" key="10">
    <source>
        <dbReference type="ARBA" id="ARBA00022989"/>
    </source>
</evidence>
<comment type="subcellular location">
    <subcellularLocation>
        <location evidence="1">Membrane</location>
        <topology evidence="1">Single-pass type II membrane protein</topology>
    </subcellularLocation>
</comment>
<keyword evidence="5" id="KW-0328">Glycosyltransferase</keyword>
<evidence type="ECO:0000313" key="15">
    <source>
        <dbReference type="RefSeq" id="XP_011202554.2"/>
    </source>
</evidence>
<evidence type="ECO:0000256" key="4">
    <source>
        <dbReference type="ARBA" id="ARBA00012557"/>
    </source>
</evidence>
<evidence type="ECO:0000256" key="12">
    <source>
        <dbReference type="SAM" id="Phobius"/>
    </source>
</evidence>
<keyword evidence="14" id="KW-1185">Reference proteome</keyword>
<dbReference type="GO" id="GO:0016263">
    <property type="term" value="F:glycoprotein-N-acetylgalactosamine 3-beta-galactosyltransferase activity"/>
    <property type="evidence" value="ECO:0007669"/>
    <property type="project" value="UniProtKB-EC"/>
</dbReference>
<keyword evidence="8" id="KW-0547">Nucleotide-binding</keyword>
<feature type="transmembrane region" description="Helical" evidence="12">
    <location>
        <begin position="34"/>
        <end position="52"/>
    </location>
</feature>
<dbReference type="GeneID" id="105225673"/>
<gene>
    <name evidence="15" type="primary">LOC105225673</name>
</gene>
<dbReference type="FunCoup" id="A0A6I9UWW4">
    <property type="interactions" value="24"/>
</dbReference>
<dbReference type="RefSeq" id="XP_011202554.2">
    <property type="nucleotide sequence ID" value="XM_011204252.3"/>
</dbReference>
<evidence type="ECO:0000256" key="9">
    <source>
        <dbReference type="ARBA" id="ARBA00022968"/>
    </source>
</evidence>
<evidence type="ECO:0000256" key="5">
    <source>
        <dbReference type="ARBA" id="ARBA00022676"/>
    </source>
</evidence>
<dbReference type="OrthoDB" id="414175at2759"/>
<evidence type="ECO:0000256" key="7">
    <source>
        <dbReference type="ARBA" id="ARBA00022692"/>
    </source>
</evidence>
<dbReference type="Gene3D" id="3.90.550.50">
    <property type="match status" value="1"/>
</dbReference>
<keyword evidence="9" id="KW-0735">Signal-anchor</keyword>
<dbReference type="GO" id="GO:0000166">
    <property type="term" value="F:nucleotide binding"/>
    <property type="evidence" value="ECO:0007669"/>
    <property type="project" value="UniProtKB-KW"/>
</dbReference>
<keyword evidence="11 12" id="KW-0472">Membrane</keyword>
<evidence type="ECO:0000256" key="11">
    <source>
        <dbReference type="ARBA" id="ARBA00023136"/>
    </source>
</evidence>
<dbReference type="EC" id="2.4.1.122" evidence="4"/>
<dbReference type="Proteomes" id="UP001652620">
    <property type="component" value="Chromosome 1"/>
</dbReference>
<dbReference type="PANTHER" id="PTHR23033:SF14">
    <property type="entry name" value="GLYCOPROTEIN-N-ACETYLGALACTOSAMINE 3-BETA-GALACTOSYLTRANSFERASE 1-RELATED"/>
    <property type="match status" value="1"/>
</dbReference>
<proteinExistence type="inferred from homology"/>
<evidence type="ECO:0000259" key="13">
    <source>
        <dbReference type="Pfam" id="PF02434"/>
    </source>
</evidence>
<evidence type="ECO:0000256" key="1">
    <source>
        <dbReference type="ARBA" id="ARBA00004606"/>
    </source>
</evidence>
<reference evidence="15" key="2">
    <citation type="submission" date="2025-08" db="UniProtKB">
        <authorList>
            <consortium name="RefSeq"/>
        </authorList>
    </citation>
    <scope>IDENTIFICATION</scope>
    <source>
        <tissue evidence="15">Adult</tissue>
    </source>
</reference>
<dbReference type="KEGG" id="bdr:105225673"/>
<accession>A0A6I9UWW4</accession>
<reference evidence="14" key="1">
    <citation type="submission" date="2025-05" db="UniProtKB">
        <authorList>
            <consortium name="RefSeq"/>
        </authorList>
    </citation>
    <scope>NUCLEOTIDE SEQUENCE [LARGE SCALE GENOMIC DNA]</scope>
</reference>
<organism evidence="14 15">
    <name type="scientific">Bactrocera dorsalis</name>
    <name type="common">Oriental fruit fly</name>
    <name type="synonym">Dacus dorsalis</name>
    <dbReference type="NCBI Taxonomy" id="27457"/>
    <lineage>
        <taxon>Eukaryota</taxon>
        <taxon>Metazoa</taxon>
        <taxon>Ecdysozoa</taxon>
        <taxon>Arthropoda</taxon>
        <taxon>Hexapoda</taxon>
        <taxon>Insecta</taxon>
        <taxon>Pterygota</taxon>
        <taxon>Neoptera</taxon>
        <taxon>Endopterygota</taxon>
        <taxon>Diptera</taxon>
        <taxon>Brachycera</taxon>
        <taxon>Muscomorpha</taxon>
        <taxon>Tephritoidea</taxon>
        <taxon>Tephritidae</taxon>
        <taxon>Bactrocera</taxon>
        <taxon>Bactrocera</taxon>
    </lineage>
</organism>